<keyword evidence="2" id="KW-0472">Membrane</keyword>
<dbReference type="Proteomes" id="UP000887563">
    <property type="component" value="Unplaced"/>
</dbReference>
<keyword evidence="3" id="KW-0732">Signal</keyword>
<reference evidence="5" key="1">
    <citation type="submission" date="2022-11" db="UniProtKB">
        <authorList>
            <consortium name="WormBaseParasite"/>
        </authorList>
    </citation>
    <scope>IDENTIFICATION</scope>
</reference>
<feature type="region of interest" description="Disordered" evidence="1">
    <location>
        <begin position="445"/>
        <end position="504"/>
    </location>
</feature>
<evidence type="ECO:0000256" key="1">
    <source>
        <dbReference type="SAM" id="MobiDB-lite"/>
    </source>
</evidence>
<evidence type="ECO:0000256" key="3">
    <source>
        <dbReference type="SAM" id="SignalP"/>
    </source>
</evidence>
<evidence type="ECO:0000313" key="4">
    <source>
        <dbReference type="Proteomes" id="UP000887563"/>
    </source>
</evidence>
<keyword evidence="2" id="KW-0812">Transmembrane</keyword>
<sequence>MLFATFVFVIYSVGLLNLVESTTTRIIEVGRGKHKLEGDNVILSDGSRIAEMKDINRRIVQSTRESCDLHIDYNNNIIVYFQKRGGCTVDLIVEDSDILNTNDTSHTAEFTIVLYNGRNSLSDCLVECSNNLLLMNTNILSLGFSNNDLPVGAYKIGFCFVARELVVGSYLDGSCSFDFNCWKNLFNSTHKSIKLNFFMNTFPLLIVSKEEFITCYPPFETYQRSKELAKVKAWKIINVGDNSDESLIGKRLIVLHLLPNYMFPSCTENGTVNEEEVMDFPRCSFAIEFSGEKYKMLTTQYKPRKKFTRKTTSINYSTTKLLPSLHNKTFTSTLMTEDNSTITEIISTKTLNISENITLLTTTQLKTLNKTKATIPVLIFPPEPNKRQKDGIIDAIIMFAILILLICVAVGYYLIYLKKKEKPAEDEFKSDLSINPVVIVAEDEGLDVDKTQEDEETSSDNENSEEVEIVSEGTSNSLMVDKTQREEEEEKNEEEEEKQEKKKLKEDKDFVLKIEKNEEDDENIVVKV</sequence>
<dbReference type="AlphaFoldDB" id="A0A914L5S7"/>
<feature type="compositionally biased region" description="Acidic residues" evidence="1">
    <location>
        <begin position="445"/>
        <end position="469"/>
    </location>
</feature>
<feature type="transmembrane region" description="Helical" evidence="2">
    <location>
        <begin position="395"/>
        <end position="415"/>
    </location>
</feature>
<evidence type="ECO:0000313" key="5">
    <source>
        <dbReference type="WBParaSite" id="Minc3s00277g09245"/>
    </source>
</evidence>
<dbReference type="WBParaSite" id="Minc3s00277g09245">
    <property type="protein sequence ID" value="Minc3s00277g09245"/>
    <property type="gene ID" value="Minc3s00277g09245"/>
</dbReference>
<protein>
    <submittedName>
        <fullName evidence="5">Uncharacterized protein</fullName>
    </submittedName>
</protein>
<proteinExistence type="predicted"/>
<evidence type="ECO:0000256" key="2">
    <source>
        <dbReference type="SAM" id="Phobius"/>
    </source>
</evidence>
<name>A0A914L5S7_MELIC</name>
<feature type="signal peptide" evidence="3">
    <location>
        <begin position="1"/>
        <end position="21"/>
    </location>
</feature>
<accession>A0A914L5S7</accession>
<keyword evidence="4" id="KW-1185">Reference proteome</keyword>
<feature type="compositionally biased region" description="Acidic residues" evidence="1">
    <location>
        <begin position="486"/>
        <end position="497"/>
    </location>
</feature>
<feature type="chain" id="PRO_5037594247" evidence="3">
    <location>
        <begin position="22"/>
        <end position="528"/>
    </location>
</feature>
<keyword evidence="2" id="KW-1133">Transmembrane helix</keyword>
<organism evidence="4 5">
    <name type="scientific">Meloidogyne incognita</name>
    <name type="common">Southern root-knot nematode worm</name>
    <name type="synonym">Oxyuris incognita</name>
    <dbReference type="NCBI Taxonomy" id="6306"/>
    <lineage>
        <taxon>Eukaryota</taxon>
        <taxon>Metazoa</taxon>
        <taxon>Ecdysozoa</taxon>
        <taxon>Nematoda</taxon>
        <taxon>Chromadorea</taxon>
        <taxon>Rhabditida</taxon>
        <taxon>Tylenchina</taxon>
        <taxon>Tylenchomorpha</taxon>
        <taxon>Tylenchoidea</taxon>
        <taxon>Meloidogynidae</taxon>
        <taxon>Meloidogyninae</taxon>
        <taxon>Meloidogyne</taxon>
        <taxon>Meloidogyne incognita group</taxon>
    </lineage>
</organism>